<evidence type="ECO:0000313" key="2">
    <source>
        <dbReference type="EMBL" id="EUA60509.1"/>
    </source>
</evidence>
<dbReference type="Proteomes" id="UP000021210">
    <property type="component" value="Unassembled WGS sequence"/>
</dbReference>
<dbReference type="EMBL" id="JAOH01000002">
    <property type="protein sequence ID" value="EUA60509.1"/>
    <property type="molecule type" value="Genomic_DNA"/>
</dbReference>
<evidence type="ECO:0000256" key="1">
    <source>
        <dbReference type="SAM" id="Phobius"/>
    </source>
</evidence>
<comment type="caution">
    <text evidence="2">The sequence shown here is derived from an EMBL/GenBank/DDBJ whole genome shotgun (WGS) entry which is preliminary data.</text>
</comment>
<evidence type="ECO:0000313" key="3">
    <source>
        <dbReference type="Proteomes" id="UP000021210"/>
    </source>
</evidence>
<gene>
    <name evidence="2" type="ORF">I542_0642</name>
</gene>
<sequence length="73" mass="8224">MDPVPAYDAGYDEEFDGEPDESAFFADIDDSDYRYERQQSRRAIFIWLVIVLILTSSVAAGCWSLGANITNLL</sequence>
<keyword evidence="1" id="KW-1133">Transmembrane helix</keyword>
<dbReference type="GO" id="GO:0004674">
    <property type="term" value="F:protein serine/threonine kinase activity"/>
    <property type="evidence" value="ECO:0007669"/>
    <property type="project" value="UniProtKB-EC"/>
</dbReference>
<dbReference type="AlphaFoldDB" id="A0A829QDX7"/>
<organism evidence="2 3">
    <name type="scientific">Mycobacteroides abscessus 1948</name>
    <dbReference type="NCBI Taxonomy" id="1299323"/>
    <lineage>
        <taxon>Bacteria</taxon>
        <taxon>Bacillati</taxon>
        <taxon>Actinomycetota</taxon>
        <taxon>Actinomycetes</taxon>
        <taxon>Mycobacteriales</taxon>
        <taxon>Mycobacteriaceae</taxon>
        <taxon>Mycobacteroides</taxon>
        <taxon>Mycobacteroides abscessus</taxon>
    </lineage>
</organism>
<protein>
    <submittedName>
        <fullName evidence="2">Serine/threonine-kinase PK-1 domain protein</fullName>
        <ecNumber evidence="2">2.7.11.1</ecNumber>
    </submittedName>
</protein>
<keyword evidence="2" id="KW-0418">Kinase</keyword>
<feature type="transmembrane region" description="Helical" evidence="1">
    <location>
        <begin position="44"/>
        <end position="66"/>
    </location>
</feature>
<name>A0A829QDX7_9MYCO</name>
<keyword evidence="1" id="KW-0812">Transmembrane</keyword>
<proteinExistence type="predicted"/>
<reference evidence="2 3" key="1">
    <citation type="submission" date="2013-12" db="EMBL/GenBank/DDBJ databases">
        <authorList>
            <person name="Zelazny A."/>
            <person name="Olivier K."/>
            <person name="Holland S."/>
            <person name="Lenaerts A."/>
            <person name="Ordway D."/>
            <person name="DeGroote M.A."/>
            <person name="Parker T."/>
            <person name="Sizemore C."/>
            <person name="Tallon L.J."/>
            <person name="Sadzewicz L.K."/>
            <person name="Sengamalay N."/>
            <person name="Fraser C.M."/>
            <person name="Hine E."/>
            <person name="Shefchek K.A."/>
            <person name="Das S.P."/>
            <person name="Tettelin H."/>
        </authorList>
    </citation>
    <scope>NUCLEOTIDE SEQUENCE [LARGE SCALE GENOMIC DNA]</scope>
    <source>
        <strain evidence="2 3">1948</strain>
    </source>
</reference>
<accession>A0A829QDX7</accession>
<keyword evidence="1" id="KW-0472">Membrane</keyword>
<dbReference type="EC" id="2.7.11.1" evidence="2"/>
<keyword evidence="2" id="KW-0808">Transferase</keyword>